<dbReference type="AlphaFoldDB" id="A0A8K0G3A1"/>
<dbReference type="EMBL" id="VTPC01090206">
    <property type="protein sequence ID" value="KAF2884264.1"/>
    <property type="molecule type" value="Genomic_DNA"/>
</dbReference>
<dbReference type="Proteomes" id="UP000801492">
    <property type="component" value="Unassembled WGS sequence"/>
</dbReference>
<evidence type="ECO:0000313" key="2">
    <source>
        <dbReference type="EMBL" id="KAF2884264.1"/>
    </source>
</evidence>
<reference evidence="2" key="1">
    <citation type="submission" date="2019-08" db="EMBL/GenBank/DDBJ databases">
        <title>The genome of the North American firefly Photinus pyralis.</title>
        <authorList>
            <consortium name="Photinus pyralis genome working group"/>
            <person name="Fallon T.R."/>
            <person name="Sander Lower S.E."/>
            <person name="Weng J.-K."/>
        </authorList>
    </citation>
    <scope>NUCLEOTIDE SEQUENCE</scope>
    <source>
        <strain evidence="2">TRF0915ILg1</strain>
        <tissue evidence="2">Whole body</tissue>
    </source>
</reference>
<evidence type="ECO:0000313" key="3">
    <source>
        <dbReference type="Proteomes" id="UP000801492"/>
    </source>
</evidence>
<feature type="compositionally biased region" description="Basic and acidic residues" evidence="1">
    <location>
        <begin position="22"/>
        <end position="32"/>
    </location>
</feature>
<feature type="compositionally biased region" description="Basic and acidic residues" evidence="1">
    <location>
        <begin position="1"/>
        <end position="12"/>
    </location>
</feature>
<keyword evidence="3" id="KW-1185">Reference proteome</keyword>
<proteinExistence type="predicted"/>
<name>A0A8K0G3A1_IGNLU</name>
<organism evidence="2 3">
    <name type="scientific">Ignelater luminosus</name>
    <name type="common">Cucubano</name>
    <name type="synonym">Pyrophorus luminosus</name>
    <dbReference type="NCBI Taxonomy" id="2038154"/>
    <lineage>
        <taxon>Eukaryota</taxon>
        <taxon>Metazoa</taxon>
        <taxon>Ecdysozoa</taxon>
        <taxon>Arthropoda</taxon>
        <taxon>Hexapoda</taxon>
        <taxon>Insecta</taxon>
        <taxon>Pterygota</taxon>
        <taxon>Neoptera</taxon>
        <taxon>Endopterygota</taxon>
        <taxon>Coleoptera</taxon>
        <taxon>Polyphaga</taxon>
        <taxon>Elateriformia</taxon>
        <taxon>Elateroidea</taxon>
        <taxon>Elateridae</taxon>
        <taxon>Agrypninae</taxon>
        <taxon>Pyrophorini</taxon>
        <taxon>Ignelater</taxon>
    </lineage>
</organism>
<evidence type="ECO:0000256" key="1">
    <source>
        <dbReference type="SAM" id="MobiDB-lite"/>
    </source>
</evidence>
<dbReference type="OrthoDB" id="6779946at2759"/>
<feature type="region of interest" description="Disordered" evidence="1">
    <location>
        <begin position="1"/>
        <end position="34"/>
    </location>
</feature>
<gene>
    <name evidence="2" type="ORF">ILUMI_21916</name>
</gene>
<sequence>MECNKWKNRDNQIESDGGSTDEGAKRKIRDENEDREEEFFRISNKIIKLPILKKGSGKSEVEMTGLKVDTSDPLALKEALNDFVKQHLKVEAKIKTVRKLGPTTCLIEMNNTHKKNKFMQSKAKREREKQKSIRKFAYGERSKGKDVKIGMKKVVVNGTEWRWNKKEERLAETMTKN</sequence>
<comment type="caution">
    <text evidence="2">The sequence shown here is derived from an EMBL/GenBank/DDBJ whole genome shotgun (WGS) entry which is preliminary data.</text>
</comment>
<protein>
    <submittedName>
        <fullName evidence="2">Uncharacterized protein</fullName>
    </submittedName>
</protein>
<accession>A0A8K0G3A1</accession>